<reference evidence="1 2" key="1">
    <citation type="submission" date="2016-06" db="EMBL/GenBank/DDBJ databases">
        <authorList>
            <person name="Nicholson A.C."/>
        </authorList>
    </citation>
    <scope>NUCLEOTIDE SEQUENCE [LARGE SCALE GENOMIC DNA]</scope>
    <source>
        <strain evidence="1 2">G4123</strain>
    </source>
</reference>
<organism evidence="1 2">
    <name type="scientific">Elizabethkingia ursingii</name>
    <dbReference type="NCBI Taxonomy" id="1756150"/>
    <lineage>
        <taxon>Bacteria</taxon>
        <taxon>Pseudomonadati</taxon>
        <taxon>Bacteroidota</taxon>
        <taxon>Flavobacteriia</taxon>
        <taxon>Flavobacteriales</taxon>
        <taxon>Weeksellaceae</taxon>
        <taxon>Elizabethkingia</taxon>
    </lineage>
</organism>
<proteinExistence type="predicted"/>
<evidence type="ECO:0000313" key="1">
    <source>
        <dbReference type="EMBL" id="OPB73607.1"/>
    </source>
</evidence>
<dbReference type="EMBL" id="MAIC01000016">
    <property type="protein sequence ID" value="OPB73607.1"/>
    <property type="molecule type" value="Genomic_DNA"/>
</dbReference>
<accession>A0AAJ3NAR3</accession>
<sequence>MSFLKIKKIRTNEMRIEETEEGFYIQRKYIKKKTLFGFILNISEEWRYEVTCTYLRNPIGTFGFRRPFTELVDAREEMERIRYLPKIHN</sequence>
<dbReference type="KEGG" id="ego:BBD34_04990"/>
<protein>
    <submittedName>
        <fullName evidence="1">Uncharacterized protein</fullName>
    </submittedName>
</protein>
<dbReference type="Proteomes" id="UP000190816">
    <property type="component" value="Unassembled WGS sequence"/>
</dbReference>
<gene>
    <name evidence="1" type="ORF">BAY32_11230</name>
</gene>
<name>A0AAJ3NAR3_9FLAO</name>
<comment type="caution">
    <text evidence="1">The sequence shown here is derived from an EMBL/GenBank/DDBJ whole genome shotgun (WGS) entry which is preliminary data.</text>
</comment>
<dbReference type="AlphaFoldDB" id="A0AAJ3NAR3"/>
<evidence type="ECO:0000313" key="2">
    <source>
        <dbReference type="Proteomes" id="UP000190816"/>
    </source>
</evidence>